<keyword evidence="3" id="KW-1185">Reference proteome</keyword>
<gene>
    <name evidence="2" type="primary">LOC123105054</name>
</gene>
<dbReference type="PANTHER" id="PTHR31672:SF2">
    <property type="entry name" value="F-BOX DOMAIN-CONTAINING PROTEIN"/>
    <property type="match status" value="1"/>
</dbReference>
<dbReference type="InterPro" id="IPR001810">
    <property type="entry name" value="F-box_dom"/>
</dbReference>
<dbReference type="InterPro" id="IPR050796">
    <property type="entry name" value="SCF_F-box_component"/>
</dbReference>
<dbReference type="RefSeq" id="XP_044382968.1">
    <property type="nucleotide sequence ID" value="XM_044527033.1"/>
</dbReference>
<name>A0A3B5YRB2_WHEAT</name>
<dbReference type="OrthoDB" id="626217at2759"/>
<dbReference type="AlphaFoldDB" id="A0A3B5YRB2"/>
<dbReference type="Gramene" id="TraesCS1B03G0103100.1">
    <property type="protein sequence ID" value="TraesCS1B03G0103100.1.CDS1"/>
    <property type="gene ID" value="TraesCS1B03G0103100"/>
</dbReference>
<feature type="domain" description="F-box" evidence="1">
    <location>
        <begin position="22"/>
        <end position="56"/>
    </location>
</feature>
<evidence type="ECO:0000259" key="1">
    <source>
        <dbReference type="Pfam" id="PF00646"/>
    </source>
</evidence>
<dbReference type="EnsemblPlants" id="TraesCS1B02G046800.1">
    <property type="protein sequence ID" value="TraesCS1B02G046800.1.cds1"/>
    <property type="gene ID" value="TraesCS1B02G046800"/>
</dbReference>
<sequence>MERTTADPRSVRRHLSSPGVALPEDLIVGEILVRLPAKSLFRFRAACRSWCNRTSTHQFISSFGRKLPLVGLYSNPLKSLHDKSGLECVDVLAAANNLRSVLTFDCYSNWLCASLDGLLLVSYGNGRHIICNPATRQSIPLPQLTGGVVAGLYSSPTADRGVEYRTLFSKGRLPICNPKYYILTVGSPMEPRPVQLPEEPDNLKIALLHGINDPTPSLCHRPTVMLNSCLHWVPESCRHDKVVVFDTVAESFRSIQSPTAAQENTRLFEMGSQLGFSLYNGRSDTVSIWSLHDYNNEIWALRHSINLSMVVTSSMRSYMILSDKGDVLISCRGSGQLIHCDTEANVLNQLTCEPRDPSFTGHWFKENISRHDFFQRKKGQRLRQQTRFLKGL</sequence>
<proteinExistence type="predicted"/>
<accession>A0A3B5YRB2</accession>
<dbReference type="OMA" id="HWFKENI"/>
<reference evidence="2" key="1">
    <citation type="submission" date="2018-08" db="EMBL/GenBank/DDBJ databases">
        <authorList>
            <person name="Rossello M."/>
        </authorList>
    </citation>
    <scope>NUCLEOTIDE SEQUENCE [LARGE SCALE GENOMIC DNA]</scope>
    <source>
        <strain evidence="2">cv. Chinese Spring</strain>
    </source>
</reference>
<dbReference type="SUPFAM" id="SSF81383">
    <property type="entry name" value="F-box domain"/>
    <property type="match status" value="1"/>
</dbReference>
<reference evidence="2" key="2">
    <citation type="submission" date="2018-10" db="UniProtKB">
        <authorList>
            <consortium name="EnsemblPlants"/>
        </authorList>
    </citation>
    <scope>IDENTIFICATION</scope>
</reference>
<dbReference type="GeneID" id="123105054"/>
<dbReference type="InterPro" id="IPR036047">
    <property type="entry name" value="F-box-like_dom_sf"/>
</dbReference>
<dbReference type="Gramene" id="TraesCS1B02G046800.1">
    <property type="protein sequence ID" value="TraesCS1B02G046800.1.cds1"/>
    <property type="gene ID" value="TraesCS1B02G046800"/>
</dbReference>
<dbReference type="PANTHER" id="PTHR31672">
    <property type="entry name" value="BNACNNG10540D PROTEIN"/>
    <property type="match status" value="1"/>
</dbReference>
<dbReference type="SMR" id="A0A3B5YRB2"/>
<protein>
    <recommendedName>
        <fullName evidence="1">F-box domain-containing protein</fullName>
    </recommendedName>
</protein>
<dbReference type="Pfam" id="PF00646">
    <property type="entry name" value="F-box"/>
    <property type="match status" value="1"/>
</dbReference>
<evidence type="ECO:0000313" key="2">
    <source>
        <dbReference type="EnsemblPlants" id="TraesCS1B02G046800.1.cds1"/>
    </source>
</evidence>
<dbReference type="RefSeq" id="XP_044382975.1">
    <property type="nucleotide sequence ID" value="XM_044527040.1"/>
</dbReference>
<evidence type="ECO:0000313" key="3">
    <source>
        <dbReference type="Proteomes" id="UP000019116"/>
    </source>
</evidence>
<dbReference type="Proteomes" id="UP000019116">
    <property type="component" value="Chromosome 1B"/>
</dbReference>
<dbReference type="STRING" id="4565.A0A3B5YRB2"/>
<organism evidence="2">
    <name type="scientific">Triticum aestivum</name>
    <name type="common">Wheat</name>
    <dbReference type="NCBI Taxonomy" id="4565"/>
    <lineage>
        <taxon>Eukaryota</taxon>
        <taxon>Viridiplantae</taxon>
        <taxon>Streptophyta</taxon>
        <taxon>Embryophyta</taxon>
        <taxon>Tracheophyta</taxon>
        <taxon>Spermatophyta</taxon>
        <taxon>Magnoliopsida</taxon>
        <taxon>Liliopsida</taxon>
        <taxon>Poales</taxon>
        <taxon>Poaceae</taxon>
        <taxon>BOP clade</taxon>
        <taxon>Pooideae</taxon>
        <taxon>Triticodae</taxon>
        <taxon>Triticeae</taxon>
        <taxon>Triticinae</taxon>
        <taxon>Triticum</taxon>
    </lineage>
</organism>
<dbReference type="NCBIfam" id="TIGR01640">
    <property type="entry name" value="F_box_assoc_1"/>
    <property type="match status" value="1"/>
</dbReference>
<dbReference type="InterPro" id="IPR017451">
    <property type="entry name" value="F-box-assoc_interact_dom"/>
</dbReference>